<comment type="caution">
    <text evidence="3">The sequence shown here is derived from an EMBL/GenBank/DDBJ whole genome shotgun (WGS) entry which is preliminary data.</text>
</comment>
<feature type="region of interest" description="Disordered" evidence="1">
    <location>
        <begin position="132"/>
        <end position="158"/>
    </location>
</feature>
<dbReference type="PROSITE" id="PS00028">
    <property type="entry name" value="ZINC_FINGER_C2H2_1"/>
    <property type="match status" value="1"/>
</dbReference>
<feature type="compositionally biased region" description="Basic and acidic residues" evidence="1">
    <location>
        <begin position="729"/>
        <end position="738"/>
    </location>
</feature>
<feature type="region of interest" description="Disordered" evidence="1">
    <location>
        <begin position="820"/>
        <end position="840"/>
    </location>
</feature>
<dbReference type="AlphaFoldDB" id="A0AAD5CCQ6"/>
<feature type="region of interest" description="Disordered" evidence="1">
    <location>
        <begin position="200"/>
        <end position="303"/>
    </location>
</feature>
<feature type="compositionally biased region" description="Polar residues" evidence="1">
    <location>
        <begin position="739"/>
        <end position="752"/>
    </location>
</feature>
<dbReference type="PANTHER" id="PTHR35746">
    <property type="entry name" value="PENTATRICOPEPTIDE REPEAT (PPR) SUPERFAMILY PROTEIN"/>
    <property type="match status" value="1"/>
</dbReference>
<feature type="compositionally biased region" description="Basic and acidic residues" evidence="1">
    <location>
        <begin position="406"/>
        <end position="433"/>
    </location>
</feature>
<keyword evidence="4" id="KW-1185">Reference proteome</keyword>
<proteinExistence type="predicted"/>
<feature type="domain" description="C2H2-type" evidence="2">
    <location>
        <begin position="91"/>
        <end position="111"/>
    </location>
</feature>
<evidence type="ECO:0000313" key="3">
    <source>
        <dbReference type="EMBL" id="KAI7738945.1"/>
    </source>
</evidence>
<organism evidence="3 4">
    <name type="scientific">Ambrosia artemisiifolia</name>
    <name type="common">Common ragweed</name>
    <dbReference type="NCBI Taxonomy" id="4212"/>
    <lineage>
        <taxon>Eukaryota</taxon>
        <taxon>Viridiplantae</taxon>
        <taxon>Streptophyta</taxon>
        <taxon>Embryophyta</taxon>
        <taxon>Tracheophyta</taxon>
        <taxon>Spermatophyta</taxon>
        <taxon>Magnoliopsida</taxon>
        <taxon>eudicotyledons</taxon>
        <taxon>Gunneridae</taxon>
        <taxon>Pentapetalae</taxon>
        <taxon>asterids</taxon>
        <taxon>campanulids</taxon>
        <taxon>Asterales</taxon>
        <taxon>Asteraceae</taxon>
        <taxon>Asteroideae</taxon>
        <taxon>Heliantheae alliance</taxon>
        <taxon>Heliantheae</taxon>
        <taxon>Ambrosia</taxon>
    </lineage>
</organism>
<reference evidence="3" key="1">
    <citation type="submission" date="2022-06" db="EMBL/GenBank/DDBJ databases">
        <title>Uncovering the hologenomic basis of an extraordinary plant invasion.</title>
        <authorList>
            <person name="Bieker V.C."/>
            <person name="Martin M.D."/>
            <person name="Gilbert T."/>
            <person name="Hodgins K."/>
            <person name="Battlay P."/>
            <person name="Petersen B."/>
            <person name="Wilson J."/>
        </authorList>
    </citation>
    <scope>NUCLEOTIDE SEQUENCE</scope>
    <source>
        <strain evidence="3">AA19_3_7</strain>
        <tissue evidence="3">Leaf</tissue>
    </source>
</reference>
<dbReference type="PANTHER" id="PTHR35746:SF1">
    <property type="entry name" value="PENTATRICOPEPTIDE REPEAT (PPR) SUPERFAMILY PROTEIN"/>
    <property type="match status" value="1"/>
</dbReference>
<feature type="region of interest" description="Disordered" evidence="1">
    <location>
        <begin position="406"/>
        <end position="436"/>
    </location>
</feature>
<dbReference type="Proteomes" id="UP001206925">
    <property type="component" value="Unassembled WGS sequence"/>
</dbReference>
<evidence type="ECO:0000259" key="2">
    <source>
        <dbReference type="PROSITE" id="PS00028"/>
    </source>
</evidence>
<evidence type="ECO:0000313" key="4">
    <source>
        <dbReference type="Proteomes" id="UP001206925"/>
    </source>
</evidence>
<feature type="region of interest" description="Disordered" evidence="1">
    <location>
        <begin position="698"/>
        <end position="774"/>
    </location>
</feature>
<accession>A0AAD5CCQ6</accession>
<feature type="compositionally biased region" description="Basic and acidic residues" evidence="1">
    <location>
        <begin position="552"/>
        <end position="566"/>
    </location>
</feature>
<sequence length="864" mass="94630">MIKTRKRHTTNFNTFCFVGSCSITSSHTTPHHTIFFYKDFTRIFFLPSSSSSPKSFFFNPFFFCFLIFTQDMDARDQITHTTSSGHGVHLCRRCGWPFPNPHPSAKHRRAHKKICGTIDGYTNLLIGSEVVSDDDKEKTPSPKIEKKNGDGGSGGLRVSFSRSEDELFSDAVTEFADSGSASKHLDRDLFFSFKDAENDGTNELLNDPIESSKVDTSVEVSEKIDTHVEKSEETEKASVSASSESNRELTETGLLKEGVTGHSPEPGHISHSQETKSIDVAEAGEEKGQASQTSETITREDKNLELTKASPEVSAIVGGDHDIVKQGDFDKVEPAIADGINEDIKQEIKSDAEHVSEVVNNYKTAEETTIEKFGLEYEISPEIVKQSEIDHLEKSEEIISQQIVKEAEESMHEKSESDHKHAPEAAKEPEKENFGAPNVPIQEVFEEPVAVLTEKEDLEAHELEKSSIEQIQEVVKEPNTVLTEKEDIAGSNLEKQLNEHTHEVFENPISVLTEKQDLGAPELEKNSKEQIQEVVKEPDTVLTAKVDLSGPHLEEQSNKHNHEVVGKPDSVLTKSQDMGAPELEKCSKEHVEEPNLVLSKKEDLGAPKSEKCSKEEAIEQCVDNGSSVVVAANIDNSVVNSKNAADVVHVPIIEEARITNQDSGAALSVVSSGRSSLEGNWGSVSVLSTASIDAGTLQSTEKSKVNAGKSNAATSDVFEPPSFMTLVETESKDKKPESSEVQDSQKQPNPEDSQAGWFPTMAKVNNDSEGRKRNEEAIAKVTNWSTGKQAMPLKNLLGEAKSPSGAKPPPVVQKDEAIVNPPVNDDVASPPKLIDEDGKKGRKKVRGISSWVPFTCCSSVNVVN</sequence>
<evidence type="ECO:0000256" key="1">
    <source>
        <dbReference type="SAM" id="MobiDB-lite"/>
    </source>
</evidence>
<protein>
    <recommendedName>
        <fullName evidence="2">C2H2-type domain-containing protein</fullName>
    </recommendedName>
</protein>
<feature type="region of interest" description="Disordered" evidence="1">
    <location>
        <begin position="549"/>
        <end position="573"/>
    </location>
</feature>
<name>A0AAD5CCQ6_AMBAR</name>
<feature type="compositionally biased region" description="Basic and acidic residues" evidence="1">
    <location>
        <begin position="271"/>
        <end position="288"/>
    </location>
</feature>
<dbReference type="InterPro" id="IPR013087">
    <property type="entry name" value="Znf_C2H2_type"/>
</dbReference>
<feature type="compositionally biased region" description="Basic and acidic residues" evidence="1">
    <location>
        <begin position="133"/>
        <end position="149"/>
    </location>
</feature>
<gene>
    <name evidence="3" type="ORF">M8C21_007334</name>
</gene>
<dbReference type="PROSITE" id="PS51257">
    <property type="entry name" value="PROKAR_LIPOPROTEIN"/>
    <property type="match status" value="1"/>
</dbReference>
<feature type="compositionally biased region" description="Basic and acidic residues" evidence="1">
    <location>
        <begin position="220"/>
        <end position="236"/>
    </location>
</feature>
<dbReference type="EMBL" id="JAMZMK010008692">
    <property type="protein sequence ID" value="KAI7738945.1"/>
    <property type="molecule type" value="Genomic_DNA"/>
</dbReference>